<evidence type="ECO:0000256" key="1">
    <source>
        <dbReference type="ARBA" id="ARBA00022658"/>
    </source>
</evidence>
<dbReference type="PANTHER" id="PTHR23113">
    <property type="entry name" value="GUANINE NUCLEOTIDE EXCHANGE FACTOR"/>
    <property type="match status" value="1"/>
</dbReference>
<dbReference type="Proteomes" id="UP000193411">
    <property type="component" value="Unassembled WGS sequence"/>
</dbReference>
<name>A0A1Y2HPK7_9FUNG</name>
<evidence type="ECO:0000313" key="5">
    <source>
        <dbReference type="EMBL" id="ORZ36469.1"/>
    </source>
</evidence>
<evidence type="ECO:0000259" key="4">
    <source>
        <dbReference type="PROSITE" id="PS50009"/>
    </source>
</evidence>
<evidence type="ECO:0000256" key="2">
    <source>
        <dbReference type="PROSITE-ProRule" id="PRU00168"/>
    </source>
</evidence>
<dbReference type="PROSITE" id="PS50009">
    <property type="entry name" value="RASGEF_CAT"/>
    <property type="match status" value="1"/>
</dbReference>
<dbReference type="InterPro" id="IPR023578">
    <property type="entry name" value="Ras_GEF_dom_sf"/>
</dbReference>
<dbReference type="InterPro" id="IPR019804">
    <property type="entry name" value="Ras_G-nucl-exch_fac_CS"/>
</dbReference>
<comment type="caution">
    <text evidence="5">The sequence shown here is derived from an EMBL/GenBank/DDBJ whole genome shotgun (WGS) entry which is preliminary data.</text>
</comment>
<dbReference type="PANTHER" id="PTHR23113:SF356">
    <property type="entry name" value="FI05912P-RELATED"/>
    <property type="match status" value="1"/>
</dbReference>
<evidence type="ECO:0000313" key="6">
    <source>
        <dbReference type="Proteomes" id="UP000193411"/>
    </source>
</evidence>
<dbReference type="EMBL" id="MCFL01000017">
    <property type="protein sequence ID" value="ORZ36469.1"/>
    <property type="molecule type" value="Genomic_DNA"/>
</dbReference>
<dbReference type="InterPro" id="IPR036964">
    <property type="entry name" value="RASGEF_cat_dom_sf"/>
</dbReference>
<dbReference type="GO" id="GO:0005886">
    <property type="term" value="C:plasma membrane"/>
    <property type="evidence" value="ECO:0007669"/>
    <property type="project" value="TreeGrafter"/>
</dbReference>
<keyword evidence="1 2" id="KW-0344">Guanine-nucleotide releasing factor</keyword>
<dbReference type="PROSITE" id="PS00720">
    <property type="entry name" value="RASGEF"/>
    <property type="match status" value="1"/>
</dbReference>
<keyword evidence="6" id="KW-1185">Reference proteome</keyword>
<dbReference type="OrthoDB" id="546434at2759"/>
<dbReference type="AlphaFoldDB" id="A0A1Y2HPK7"/>
<gene>
    <name evidence="5" type="ORF">BCR44DRAFT_1432719</name>
</gene>
<evidence type="ECO:0000256" key="3">
    <source>
        <dbReference type="SAM" id="MobiDB-lite"/>
    </source>
</evidence>
<dbReference type="SUPFAM" id="SSF48366">
    <property type="entry name" value="Ras GEF"/>
    <property type="match status" value="1"/>
</dbReference>
<feature type="region of interest" description="Disordered" evidence="3">
    <location>
        <begin position="65"/>
        <end position="101"/>
    </location>
</feature>
<organism evidence="5 6">
    <name type="scientific">Catenaria anguillulae PL171</name>
    <dbReference type="NCBI Taxonomy" id="765915"/>
    <lineage>
        <taxon>Eukaryota</taxon>
        <taxon>Fungi</taxon>
        <taxon>Fungi incertae sedis</taxon>
        <taxon>Blastocladiomycota</taxon>
        <taxon>Blastocladiomycetes</taxon>
        <taxon>Blastocladiales</taxon>
        <taxon>Catenariaceae</taxon>
        <taxon>Catenaria</taxon>
    </lineage>
</organism>
<dbReference type="Pfam" id="PF00617">
    <property type="entry name" value="RasGEF"/>
    <property type="match status" value="1"/>
</dbReference>
<dbReference type="InterPro" id="IPR008937">
    <property type="entry name" value="Ras-like_GEF"/>
</dbReference>
<feature type="domain" description="Ras-GEF" evidence="4">
    <location>
        <begin position="1"/>
        <end position="88"/>
    </location>
</feature>
<accession>A0A1Y2HPK7</accession>
<sequence length="162" mass="17997">MEHEGWRYPFVPFFGLFLKDLMFWNENAKLNDAGQINFSKLRSIARLVQDLRRWQQHDYVPSPGLVVQQSGNSQPSSPSTMSSSLIPASAIPSSSGASSQSHGVPELVEKYCKNLRALKEQNIYKYSCLCERKAGTGAGDSVRLIEKWASQTTGDKVSGKGR</sequence>
<dbReference type="Gene3D" id="1.10.840.10">
    <property type="entry name" value="Ras guanine-nucleotide exchange factors catalytic domain"/>
    <property type="match status" value="1"/>
</dbReference>
<reference evidence="5 6" key="1">
    <citation type="submission" date="2016-07" db="EMBL/GenBank/DDBJ databases">
        <title>Pervasive Adenine N6-methylation of Active Genes in Fungi.</title>
        <authorList>
            <consortium name="DOE Joint Genome Institute"/>
            <person name="Mondo S.J."/>
            <person name="Dannebaum R.O."/>
            <person name="Kuo R.C."/>
            <person name="Labutti K."/>
            <person name="Haridas S."/>
            <person name="Kuo A."/>
            <person name="Salamov A."/>
            <person name="Ahrendt S.R."/>
            <person name="Lipzen A."/>
            <person name="Sullivan W."/>
            <person name="Andreopoulos W.B."/>
            <person name="Clum A."/>
            <person name="Lindquist E."/>
            <person name="Daum C."/>
            <person name="Ramamoorthy G.K."/>
            <person name="Gryganskyi A."/>
            <person name="Culley D."/>
            <person name="Magnuson J.K."/>
            <person name="James T.Y."/>
            <person name="O'Malley M.A."/>
            <person name="Stajich J.E."/>
            <person name="Spatafora J.W."/>
            <person name="Visel A."/>
            <person name="Grigoriev I.V."/>
        </authorList>
    </citation>
    <scope>NUCLEOTIDE SEQUENCE [LARGE SCALE GENOMIC DNA]</scope>
    <source>
        <strain evidence="5 6">PL171</strain>
    </source>
</reference>
<protein>
    <recommendedName>
        <fullName evidence="4">Ras-GEF domain-containing protein</fullName>
    </recommendedName>
</protein>
<dbReference type="GO" id="GO:0007265">
    <property type="term" value="P:Ras protein signal transduction"/>
    <property type="evidence" value="ECO:0007669"/>
    <property type="project" value="TreeGrafter"/>
</dbReference>
<feature type="compositionally biased region" description="Low complexity" evidence="3">
    <location>
        <begin position="68"/>
        <end position="101"/>
    </location>
</feature>
<dbReference type="InterPro" id="IPR001895">
    <property type="entry name" value="RASGEF_cat_dom"/>
</dbReference>
<proteinExistence type="predicted"/>
<dbReference type="GO" id="GO:0005085">
    <property type="term" value="F:guanyl-nucleotide exchange factor activity"/>
    <property type="evidence" value="ECO:0007669"/>
    <property type="project" value="UniProtKB-KW"/>
</dbReference>